<evidence type="ECO:0000313" key="2">
    <source>
        <dbReference type="EMBL" id="KJA25400.1"/>
    </source>
</evidence>
<accession>A0A0D2Q1I6</accession>
<evidence type="ECO:0000256" key="1">
    <source>
        <dbReference type="SAM" id="MobiDB-lite"/>
    </source>
</evidence>
<dbReference type="AlphaFoldDB" id="A0A0D2Q1I6"/>
<feature type="compositionally biased region" description="Polar residues" evidence="1">
    <location>
        <begin position="95"/>
        <end position="117"/>
    </location>
</feature>
<dbReference type="Proteomes" id="UP000054270">
    <property type="component" value="Unassembled WGS sequence"/>
</dbReference>
<evidence type="ECO:0000313" key="3">
    <source>
        <dbReference type="Proteomes" id="UP000054270"/>
    </source>
</evidence>
<keyword evidence="3" id="KW-1185">Reference proteome</keyword>
<name>A0A0D2Q1I6_HYPSF</name>
<dbReference type="EMBL" id="KN817532">
    <property type="protein sequence ID" value="KJA25400.1"/>
    <property type="molecule type" value="Genomic_DNA"/>
</dbReference>
<proteinExistence type="predicted"/>
<protein>
    <submittedName>
        <fullName evidence="2">Uncharacterized protein</fullName>
    </submittedName>
</protein>
<sequence>MERIDHWHNAQKYQGSSNMVTVVEEETAEEEYAPFPQAHFMWNKIDDSENKEEACKNEMTPEEDKEICLLQLVLSSTQKKLEETQKKLRSGKQIGPTTHSSAAKQNMQSSALSNSKQIPPKPGKTTPTKAGKLTMAEAAMAGQPNHAGALMQPGNIHSMPLIPLRSVYACKSARFSILAVLHYVDKGS</sequence>
<organism evidence="2 3">
    <name type="scientific">Hypholoma sublateritium (strain FD-334 SS-4)</name>
    <dbReference type="NCBI Taxonomy" id="945553"/>
    <lineage>
        <taxon>Eukaryota</taxon>
        <taxon>Fungi</taxon>
        <taxon>Dikarya</taxon>
        <taxon>Basidiomycota</taxon>
        <taxon>Agaricomycotina</taxon>
        <taxon>Agaricomycetes</taxon>
        <taxon>Agaricomycetidae</taxon>
        <taxon>Agaricales</taxon>
        <taxon>Agaricineae</taxon>
        <taxon>Strophariaceae</taxon>
        <taxon>Hypholoma</taxon>
    </lineage>
</organism>
<gene>
    <name evidence="2" type="ORF">HYPSUDRAFT_199920</name>
</gene>
<feature type="region of interest" description="Disordered" evidence="1">
    <location>
        <begin position="83"/>
        <end position="129"/>
    </location>
</feature>
<reference evidence="3" key="1">
    <citation type="submission" date="2014-04" db="EMBL/GenBank/DDBJ databases">
        <title>Evolutionary Origins and Diversification of the Mycorrhizal Mutualists.</title>
        <authorList>
            <consortium name="DOE Joint Genome Institute"/>
            <consortium name="Mycorrhizal Genomics Consortium"/>
            <person name="Kohler A."/>
            <person name="Kuo A."/>
            <person name="Nagy L.G."/>
            <person name="Floudas D."/>
            <person name="Copeland A."/>
            <person name="Barry K.W."/>
            <person name="Cichocki N."/>
            <person name="Veneault-Fourrey C."/>
            <person name="LaButti K."/>
            <person name="Lindquist E.A."/>
            <person name="Lipzen A."/>
            <person name="Lundell T."/>
            <person name="Morin E."/>
            <person name="Murat C."/>
            <person name="Riley R."/>
            <person name="Ohm R."/>
            <person name="Sun H."/>
            <person name="Tunlid A."/>
            <person name="Henrissat B."/>
            <person name="Grigoriev I.V."/>
            <person name="Hibbett D.S."/>
            <person name="Martin F."/>
        </authorList>
    </citation>
    <scope>NUCLEOTIDE SEQUENCE [LARGE SCALE GENOMIC DNA]</scope>
    <source>
        <strain evidence="3">FD-334 SS-4</strain>
    </source>
</reference>